<organism evidence="2 3">
    <name type="scientific">Nocardioides simplex</name>
    <name type="common">Arthrobacter simplex</name>
    <dbReference type="NCBI Taxonomy" id="2045"/>
    <lineage>
        <taxon>Bacteria</taxon>
        <taxon>Bacillati</taxon>
        <taxon>Actinomycetota</taxon>
        <taxon>Actinomycetes</taxon>
        <taxon>Propionibacteriales</taxon>
        <taxon>Nocardioidaceae</taxon>
        <taxon>Pimelobacter</taxon>
    </lineage>
</organism>
<dbReference type="Pfam" id="PF01841">
    <property type="entry name" value="Transglut_core"/>
    <property type="match status" value="1"/>
</dbReference>
<evidence type="ECO:0000313" key="2">
    <source>
        <dbReference type="EMBL" id="KAB2811921.1"/>
    </source>
</evidence>
<gene>
    <name evidence="2" type="ORF">F9L07_08770</name>
</gene>
<proteinExistence type="predicted"/>
<dbReference type="Proteomes" id="UP000449906">
    <property type="component" value="Unassembled WGS sequence"/>
</dbReference>
<dbReference type="InterPro" id="IPR038765">
    <property type="entry name" value="Papain-like_cys_pep_sf"/>
</dbReference>
<dbReference type="SMART" id="SM00460">
    <property type="entry name" value="TGc"/>
    <property type="match status" value="1"/>
</dbReference>
<dbReference type="RefSeq" id="WP_151579341.1">
    <property type="nucleotide sequence ID" value="NZ_WBVM01000001.1"/>
</dbReference>
<dbReference type="PANTHER" id="PTHR46333:SF2">
    <property type="entry name" value="CYTOKINESIS PROTEIN 3"/>
    <property type="match status" value="1"/>
</dbReference>
<dbReference type="InterPro" id="IPR002931">
    <property type="entry name" value="Transglutaminase-like"/>
</dbReference>
<dbReference type="PANTHER" id="PTHR46333">
    <property type="entry name" value="CYTOKINESIS PROTEIN 3"/>
    <property type="match status" value="1"/>
</dbReference>
<dbReference type="Gene3D" id="3.10.620.30">
    <property type="match status" value="1"/>
</dbReference>
<dbReference type="EMBL" id="WBVM01000001">
    <property type="protein sequence ID" value="KAB2811921.1"/>
    <property type="molecule type" value="Genomic_DNA"/>
</dbReference>
<dbReference type="AlphaFoldDB" id="A0A7J5E0X0"/>
<dbReference type="InterPro" id="IPR052557">
    <property type="entry name" value="CAP/Cytokinesis_protein"/>
</dbReference>
<feature type="domain" description="Transglutaminase-like" evidence="1">
    <location>
        <begin position="586"/>
        <end position="643"/>
    </location>
</feature>
<reference evidence="2 3" key="1">
    <citation type="submission" date="2019-09" db="EMBL/GenBank/DDBJ databases">
        <title>Pimelobacter sp. isolated from Paulinella.</title>
        <authorList>
            <person name="Jeong S.E."/>
        </authorList>
    </citation>
    <scope>NUCLEOTIDE SEQUENCE [LARGE SCALE GENOMIC DNA]</scope>
    <source>
        <strain evidence="2 3">Pch-N</strain>
    </source>
</reference>
<evidence type="ECO:0000259" key="1">
    <source>
        <dbReference type="SMART" id="SM00460"/>
    </source>
</evidence>
<dbReference type="SUPFAM" id="SSF54001">
    <property type="entry name" value="Cysteine proteinases"/>
    <property type="match status" value="1"/>
</dbReference>
<comment type="caution">
    <text evidence="2">The sequence shown here is derived from an EMBL/GenBank/DDBJ whole genome shotgun (WGS) entry which is preliminary data.</text>
</comment>
<protein>
    <recommendedName>
        <fullName evidence="1">Transglutaminase-like domain-containing protein</fullName>
    </recommendedName>
</protein>
<accession>A0A7J5E0X0</accession>
<name>A0A7J5E0X0_NOCSI</name>
<sequence length="690" mass="74931">MTQRRFPWLAVLGSLALVVILVVGLVVVLTQGGDDDPDDDRRSETGALRDRLLNEGRAELPTTAKVENAVPGYDYTEALTGVGTEADLTLSASYDDPDKIQVYADAALTKPVPALVLPDPTASSSEPRLAVKPVEVRRGHITRQNGQASATVADLGTYWNLNPKVYVVQQLNPDGSKRARPLVTEVSFVAETPSPAQVAATVSAQGDALLEWSPVEGATEYAVVLQQRRGSNLDGTVRVIGRTTETTWSSEETAVCRTVSCTQNEALRLTTVDASTMASNPTLVGEKIDARLGVIAVVDRKPSALAPVDLTGLETLPVRSDRKWDGGADIWNRGLESLPSRFLFASVDGSTRATGASIDRTQVRRKGRFWEVPLRGEGTRLVETVRIPADAVKDVDAEVAAFNARAKRDYPKAGLLRSSVVIDVDDPKQPSPELPVPSYPVFGSNELSKFIAGQLIAGATDIDLSEFDDQPGLPDLQDAWREAVYQNPYALAYFDGYSFDGSVLHVQAAYTAAEKQRRQQKIADRAKAIVKSEITAGMSVADKVSALNRYLVDQGEYDDAAISGSPGKYRSDIPAQLRYAWEPDGILLSGTGVCMSYAYAFDVLAEEAGIESVVVTGDLADGGAHAWNKVRIGNSWRAVDVTWNDPEGRWTSPRGDRYLMIRDAQFTGNALRSEDEDWMSDAYLRDYATR</sequence>
<evidence type="ECO:0000313" key="3">
    <source>
        <dbReference type="Proteomes" id="UP000449906"/>
    </source>
</evidence>
<dbReference type="GO" id="GO:0005737">
    <property type="term" value="C:cytoplasm"/>
    <property type="evidence" value="ECO:0007669"/>
    <property type="project" value="TreeGrafter"/>
</dbReference>